<dbReference type="Pfam" id="PF02492">
    <property type="entry name" value="cobW"/>
    <property type="match status" value="1"/>
</dbReference>
<dbReference type="InterPro" id="IPR003495">
    <property type="entry name" value="CobW/HypB/UreG_nucleotide-bd"/>
</dbReference>
<feature type="region of interest" description="Disordered" evidence="7">
    <location>
        <begin position="265"/>
        <end position="290"/>
    </location>
</feature>
<comment type="caution">
    <text evidence="9">The sequence shown here is derived from an EMBL/GenBank/DDBJ whole genome shotgun (WGS) entry which is preliminary data.</text>
</comment>
<dbReference type="PANTHER" id="PTHR43603">
    <property type="entry name" value="COBW DOMAIN-CONTAINING PROTEIN DDB_G0274527"/>
    <property type="match status" value="1"/>
</dbReference>
<dbReference type="Pfam" id="PF07683">
    <property type="entry name" value="CobW_C"/>
    <property type="match status" value="1"/>
</dbReference>
<keyword evidence="1" id="KW-0547">Nucleotide-binding</keyword>
<dbReference type="RefSeq" id="WP_304124075.1">
    <property type="nucleotide sequence ID" value="NZ_DYZA01000241.1"/>
</dbReference>
<feature type="domain" description="CobW C-terminal" evidence="8">
    <location>
        <begin position="296"/>
        <end position="412"/>
    </location>
</feature>
<reference evidence="9" key="2">
    <citation type="submission" date="2021-09" db="EMBL/GenBank/DDBJ databases">
        <authorList>
            <person name="Gilroy R."/>
        </authorList>
    </citation>
    <scope>NUCLEOTIDE SEQUENCE</scope>
    <source>
        <strain evidence="9">ChiGjej2B2-19336</strain>
    </source>
</reference>
<dbReference type="SUPFAM" id="SSF52540">
    <property type="entry name" value="P-loop containing nucleoside triphosphate hydrolases"/>
    <property type="match status" value="1"/>
</dbReference>
<dbReference type="GO" id="GO:0016787">
    <property type="term" value="F:hydrolase activity"/>
    <property type="evidence" value="ECO:0007669"/>
    <property type="project" value="UniProtKB-KW"/>
</dbReference>
<dbReference type="Proteomes" id="UP000698963">
    <property type="component" value="Unassembled WGS sequence"/>
</dbReference>
<keyword evidence="2" id="KW-0378">Hydrolase</keyword>
<evidence type="ECO:0000256" key="1">
    <source>
        <dbReference type="ARBA" id="ARBA00022741"/>
    </source>
</evidence>
<evidence type="ECO:0000256" key="3">
    <source>
        <dbReference type="ARBA" id="ARBA00023186"/>
    </source>
</evidence>
<dbReference type="SUPFAM" id="SSF90002">
    <property type="entry name" value="Hypothetical protein YjiA, C-terminal domain"/>
    <property type="match status" value="1"/>
</dbReference>
<comment type="catalytic activity">
    <reaction evidence="6">
        <text>GTP + H2O = GDP + phosphate + H(+)</text>
        <dbReference type="Rhea" id="RHEA:19669"/>
        <dbReference type="ChEBI" id="CHEBI:15377"/>
        <dbReference type="ChEBI" id="CHEBI:15378"/>
        <dbReference type="ChEBI" id="CHEBI:37565"/>
        <dbReference type="ChEBI" id="CHEBI:43474"/>
        <dbReference type="ChEBI" id="CHEBI:58189"/>
    </reaction>
    <physiologicalReaction direction="left-to-right" evidence="6">
        <dbReference type="Rhea" id="RHEA:19670"/>
    </physiologicalReaction>
</comment>
<gene>
    <name evidence="9" type="ORF">K8W16_11780</name>
</gene>
<dbReference type="Gene3D" id="3.30.1220.10">
    <property type="entry name" value="CobW-like, C-terminal domain"/>
    <property type="match status" value="1"/>
</dbReference>
<evidence type="ECO:0000256" key="6">
    <source>
        <dbReference type="ARBA" id="ARBA00049117"/>
    </source>
</evidence>
<dbReference type="AlphaFoldDB" id="A0A921AYT9"/>
<dbReference type="Gene3D" id="3.40.50.300">
    <property type="entry name" value="P-loop containing nucleotide triphosphate hydrolases"/>
    <property type="match status" value="1"/>
</dbReference>
<dbReference type="InterPro" id="IPR011629">
    <property type="entry name" value="CobW-like_C"/>
</dbReference>
<dbReference type="GO" id="GO:0000166">
    <property type="term" value="F:nucleotide binding"/>
    <property type="evidence" value="ECO:0007669"/>
    <property type="project" value="UniProtKB-KW"/>
</dbReference>
<name>A0A921AYT9_9BACT</name>
<dbReference type="CDD" id="cd03112">
    <property type="entry name" value="CobW-like"/>
    <property type="match status" value="1"/>
</dbReference>
<reference evidence="9" key="1">
    <citation type="journal article" date="2021" name="PeerJ">
        <title>Extensive microbial diversity within the chicken gut microbiome revealed by metagenomics and culture.</title>
        <authorList>
            <person name="Gilroy R."/>
            <person name="Ravi A."/>
            <person name="Getino M."/>
            <person name="Pursley I."/>
            <person name="Horton D.L."/>
            <person name="Alikhan N.F."/>
            <person name="Baker D."/>
            <person name="Gharbi K."/>
            <person name="Hall N."/>
            <person name="Watson M."/>
            <person name="Adriaenssens E.M."/>
            <person name="Foster-Nyarko E."/>
            <person name="Jarju S."/>
            <person name="Secka A."/>
            <person name="Antonio M."/>
            <person name="Oren A."/>
            <person name="Chaudhuri R.R."/>
            <person name="La Ragione R."/>
            <person name="Hildebrand F."/>
            <person name="Pallen M.J."/>
        </authorList>
    </citation>
    <scope>NUCLEOTIDE SEQUENCE</scope>
    <source>
        <strain evidence="9">ChiGjej2B2-19336</strain>
    </source>
</reference>
<comment type="similarity">
    <text evidence="4">Belongs to the SIMIBI class G3E GTPase family. ZNG1 subfamily.</text>
</comment>
<organism evidence="9 10">
    <name type="scientific">Mailhella massiliensis</name>
    <dbReference type="NCBI Taxonomy" id="1903261"/>
    <lineage>
        <taxon>Bacteria</taxon>
        <taxon>Pseudomonadati</taxon>
        <taxon>Thermodesulfobacteriota</taxon>
        <taxon>Desulfovibrionia</taxon>
        <taxon>Desulfovibrionales</taxon>
        <taxon>Desulfovibrionaceae</taxon>
        <taxon>Mailhella</taxon>
    </lineage>
</organism>
<dbReference type="InterPro" id="IPR027417">
    <property type="entry name" value="P-loop_NTPase"/>
</dbReference>
<evidence type="ECO:0000256" key="2">
    <source>
        <dbReference type="ARBA" id="ARBA00022801"/>
    </source>
</evidence>
<keyword evidence="3" id="KW-0143">Chaperone</keyword>
<evidence type="ECO:0000256" key="4">
    <source>
        <dbReference type="ARBA" id="ARBA00034320"/>
    </source>
</evidence>
<proteinExistence type="inferred from homology"/>
<dbReference type="EMBL" id="DYZA01000241">
    <property type="protein sequence ID" value="HJD98308.1"/>
    <property type="molecule type" value="Genomic_DNA"/>
</dbReference>
<dbReference type="SMART" id="SM00833">
    <property type="entry name" value="CobW_C"/>
    <property type="match status" value="1"/>
</dbReference>
<evidence type="ECO:0000313" key="10">
    <source>
        <dbReference type="Proteomes" id="UP000698963"/>
    </source>
</evidence>
<feature type="compositionally biased region" description="Basic and acidic residues" evidence="7">
    <location>
        <begin position="265"/>
        <end position="278"/>
    </location>
</feature>
<protein>
    <submittedName>
        <fullName evidence="9">GTP-binding protein</fullName>
    </submittedName>
</protein>
<evidence type="ECO:0000313" key="9">
    <source>
        <dbReference type="EMBL" id="HJD98308.1"/>
    </source>
</evidence>
<dbReference type="InterPro" id="IPR051927">
    <property type="entry name" value="Zn_Chap_cDPG_Synth"/>
</dbReference>
<evidence type="ECO:0000259" key="8">
    <source>
        <dbReference type="SMART" id="SM00833"/>
    </source>
</evidence>
<dbReference type="PANTHER" id="PTHR43603:SF1">
    <property type="entry name" value="ZINC-REGULATED GTPASE METALLOPROTEIN ACTIVATOR 1"/>
    <property type="match status" value="1"/>
</dbReference>
<evidence type="ECO:0000256" key="7">
    <source>
        <dbReference type="SAM" id="MobiDB-lite"/>
    </source>
</evidence>
<evidence type="ECO:0000256" key="5">
    <source>
        <dbReference type="ARBA" id="ARBA00045658"/>
    </source>
</evidence>
<comment type="function">
    <text evidence="5">Zinc chaperone that directly transfers zinc cofactor to target proteins, thereby activating them. Zinc is transferred from the CXCC motif in the GTPase domain to the zinc binding site in target proteins in a process requiring GTP hydrolysis.</text>
</comment>
<dbReference type="InterPro" id="IPR036627">
    <property type="entry name" value="CobW-likC_sf"/>
</dbReference>
<sequence length="414" mass="46341">MKKRRIVPITVLSGYLGAGKTTLLNHVLSNQEGYKVAVIVNDIGEVNIDASLIARGGTVEVDDSLVPLSNGCICCSLKSDLLEQVLNLIESGRFDYILIEASGICEPLPIAQTLCLGDESLPKICRLDGIVTVVDAQRMVDEFLGGQKLVEEDLEEEDIASLVIQQIEFCTTIVLNKVDGLTPDQLGLLRTVIRKLQPEANIIETNYGKVDVKAILDTGRFDFDRACASIGWVQALEADAPEEDEHEEDHSACDHEHGHCVHDHAHEHHEHHEHEEGHGHHHHHHDGHEHGEEYGISTFVYFRRAPFSQKKFEDFVNDAWPSSVIRCKGLIWFVDEPDTAYLYEQAGRQMTASPYGEWVAAAPAKRQAAERRVDKQLDEEWDETYGDRMQKLVFIGQHMDKAAICAALDACLEK</sequence>
<accession>A0A921AYT9</accession>